<accession>A0AAN7ZCS7</accession>
<dbReference type="CDD" id="cd00304">
    <property type="entry name" value="RT_like"/>
    <property type="match status" value="1"/>
</dbReference>
<evidence type="ECO:0000313" key="2">
    <source>
        <dbReference type="EMBL" id="KAK5638722.1"/>
    </source>
</evidence>
<protein>
    <recommendedName>
        <fullName evidence="1">Reverse transcriptase domain-containing protein</fullName>
    </recommendedName>
</protein>
<dbReference type="InterPro" id="IPR058912">
    <property type="entry name" value="HTH_animal"/>
</dbReference>
<name>A0AAN7ZCS7_9COLE</name>
<dbReference type="InterPro" id="IPR000477">
    <property type="entry name" value="RT_dom"/>
</dbReference>
<dbReference type="Proteomes" id="UP001329430">
    <property type="component" value="Chromosome 10"/>
</dbReference>
<comment type="caution">
    <text evidence="2">The sequence shown here is derived from an EMBL/GenBank/DDBJ whole genome shotgun (WGS) entry which is preliminary data.</text>
</comment>
<dbReference type="Pfam" id="PF26215">
    <property type="entry name" value="HTH_animal"/>
    <property type="match status" value="1"/>
</dbReference>
<proteinExistence type="predicted"/>
<dbReference type="AlphaFoldDB" id="A0AAN7ZCS7"/>
<dbReference type="CDD" id="cd10442">
    <property type="entry name" value="GIY-YIG_PLEs"/>
    <property type="match status" value="1"/>
</dbReference>
<feature type="domain" description="Reverse transcriptase" evidence="1">
    <location>
        <begin position="1"/>
        <end position="95"/>
    </location>
</feature>
<evidence type="ECO:0000313" key="3">
    <source>
        <dbReference type="Proteomes" id="UP001329430"/>
    </source>
</evidence>
<dbReference type="Gene3D" id="3.40.1440.10">
    <property type="entry name" value="GIY-YIG endonuclease"/>
    <property type="match status" value="1"/>
</dbReference>
<reference evidence="2 3" key="1">
    <citation type="journal article" date="2024" name="Insects">
        <title>An Improved Chromosome-Level Genome Assembly of the Firefly Pyrocoelia pectoralis.</title>
        <authorList>
            <person name="Fu X."/>
            <person name="Meyer-Rochow V.B."/>
            <person name="Ballantyne L."/>
            <person name="Zhu X."/>
        </authorList>
    </citation>
    <scope>NUCLEOTIDE SEQUENCE [LARGE SCALE GENOMIC DNA]</scope>
    <source>
        <strain evidence="2">XCY_ONT2</strain>
    </source>
</reference>
<keyword evidence="3" id="KW-1185">Reference proteome</keyword>
<dbReference type="InterPro" id="IPR035901">
    <property type="entry name" value="GIY-YIG_endonuc_sf"/>
</dbReference>
<dbReference type="EMBL" id="JAVRBK010000010">
    <property type="protein sequence ID" value="KAK5638722.1"/>
    <property type="molecule type" value="Genomic_DNA"/>
</dbReference>
<evidence type="ECO:0000259" key="1">
    <source>
        <dbReference type="PROSITE" id="PS50878"/>
    </source>
</evidence>
<dbReference type="PANTHER" id="PTHR21301:SF11">
    <property type="entry name" value="GIY-YIG DOMAIN-CONTAINING PROTEIN"/>
    <property type="match status" value="1"/>
</dbReference>
<dbReference type="PROSITE" id="PS50878">
    <property type="entry name" value="RT_POL"/>
    <property type="match status" value="1"/>
</dbReference>
<dbReference type="PANTHER" id="PTHR21301">
    <property type="entry name" value="REVERSE TRANSCRIPTASE"/>
    <property type="match status" value="1"/>
</dbReference>
<gene>
    <name evidence="2" type="ORF">RI129_013017</name>
</gene>
<organism evidence="2 3">
    <name type="scientific">Pyrocoelia pectoralis</name>
    <dbReference type="NCBI Taxonomy" id="417401"/>
    <lineage>
        <taxon>Eukaryota</taxon>
        <taxon>Metazoa</taxon>
        <taxon>Ecdysozoa</taxon>
        <taxon>Arthropoda</taxon>
        <taxon>Hexapoda</taxon>
        <taxon>Insecta</taxon>
        <taxon>Pterygota</taxon>
        <taxon>Neoptera</taxon>
        <taxon>Endopterygota</taxon>
        <taxon>Coleoptera</taxon>
        <taxon>Polyphaga</taxon>
        <taxon>Elateriformia</taxon>
        <taxon>Elateroidea</taxon>
        <taxon>Lampyridae</taxon>
        <taxon>Lampyrinae</taxon>
        <taxon>Pyrocoelia</taxon>
    </lineage>
</organism>
<sequence>MGSPLSPVIANLFMEWVETRALSTATYKPKLWLRYVDDTFIIWEHGKEKLGEFMQHLNLVHEKIKFTMELEENSELPFLHVLVKKKEDGSLGHTVYRKKAHTDRYLNAKSHHHPAQLHSVMKTLITRSQRLADEDNKHQEMERIRTALLQNGFTRSSINKACRLPKAKHKEEKEVPIGNAYLPYIKGTTDKIRKIRAKRNIRTVFTTDIKISQMLPNPKTKVNLEQQGVYEIPCKDCQGSYIGQTNRRINVRKEEHQNAVKKDQKTSSLAQHVKSTAHTINFEKTRMIKNIEHTTARIIREAIEIEKLEHAR</sequence>